<dbReference type="EMBL" id="CP047415">
    <property type="protein sequence ID" value="QLL74354.1"/>
    <property type="molecule type" value="Genomic_DNA"/>
</dbReference>
<reference evidence="2 3" key="1">
    <citation type="submission" date="2020-01" db="EMBL/GenBank/DDBJ databases">
        <title>Complete and circular genome sequences of six lactobacillus isolates from horses.</title>
        <authorList>
            <person name="Hassan H.M."/>
        </authorList>
    </citation>
    <scope>NUCLEOTIDE SEQUENCE [LARGE SCALE GENOMIC DNA]</scope>
    <source>
        <strain evidence="2 3">1D</strain>
    </source>
</reference>
<gene>
    <name evidence="2" type="ORF">GTO85_08330</name>
</gene>
<dbReference type="AlphaFoldDB" id="A0A7H9E9M3"/>
<dbReference type="RefSeq" id="WP_180860462.1">
    <property type="nucleotide sequence ID" value="NZ_CP047415.1"/>
</dbReference>
<evidence type="ECO:0000259" key="1">
    <source>
        <dbReference type="SMART" id="SM00470"/>
    </source>
</evidence>
<proteinExistence type="predicted"/>
<organism evidence="2 3">
    <name type="scientific">Lactobacillus crispatus</name>
    <dbReference type="NCBI Taxonomy" id="47770"/>
    <lineage>
        <taxon>Bacteria</taxon>
        <taxon>Bacillati</taxon>
        <taxon>Bacillota</taxon>
        <taxon>Bacilli</taxon>
        <taxon>Lactobacillales</taxon>
        <taxon>Lactobacillaceae</taxon>
        <taxon>Lactobacillus</taxon>
    </lineage>
</organism>
<dbReference type="SUPFAM" id="SSF110849">
    <property type="entry name" value="ParB/Sulfiredoxin"/>
    <property type="match status" value="1"/>
</dbReference>
<dbReference type="SMART" id="SM00470">
    <property type="entry name" value="ParB"/>
    <property type="match status" value="1"/>
</dbReference>
<dbReference type="Proteomes" id="UP000510660">
    <property type="component" value="Chromosome"/>
</dbReference>
<dbReference type="InterPro" id="IPR003115">
    <property type="entry name" value="ParB_N"/>
</dbReference>
<dbReference type="Pfam" id="PF02195">
    <property type="entry name" value="ParB_N"/>
    <property type="match status" value="1"/>
</dbReference>
<protein>
    <submittedName>
        <fullName evidence="2">ParB N-terminal domain-containing protein</fullName>
    </submittedName>
</protein>
<dbReference type="Gene3D" id="3.90.1530.10">
    <property type="entry name" value="Conserved hypothetical protein from pyrococcus furiosus pfu- 392566-001, ParB domain"/>
    <property type="match status" value="1"/>
</dbReference>
<accession>A0A7H9E9M3</accession>
<name>A0A7H9E9M3_9LACO</name>
<dbReference type="CDD" id="cd16401">
    <property type="entry name" value="ParB_N_like_MT"/>
    <property type="match status" value="1"/>
</dbReference>
<evidence type="ECO:0000313" key="2">
    <source>
        <dbReference type="EMBL" id="QLL74354.1"/>
    </source>
</evidence>
<feature type="domain" description="ParB-like N-terminal" evidence="1">
    <location>
        <begin position="18"/>
        <end position="107"/>
    </location>
</feature>
<dbReference type="InterPro" id="IPR036086">
    <property type="entry name" value="ParB/Sulfiredoxin_sf"/>
</dbReference>
<sequence>MDKKANLRSRNLQSFEFGKIKRSQIKFADYNPRIIDESNQKKLIKAIRENGLIEPLVWNKRTGVLVGGHQRLTAADKIYRKKDYEVPVAIIDVDEKTEKKLNVQLNNPSMQGDWDLDELAKLSDDVSFEDMGFNKADIDFMFDGELDFYSKEKEELQPSKKETPYDDEVEDEKDKLASLAEFNKKKADFRHKDKDTTIINFYTKVVFPSNEAKEEFYKKASIPANEEFITFDQLKRYFAN</sequence>
<evidence type="ECO:0000313" key="3">
    <source>
        <dbReference type="Proteomes" id="UP000510660"/>
    </source>
</evidence>